<sequence length="324" mass="36205">MSPAKTPTFTIPTVDISSYVADPSSPAAKRVIEDVRNACITSGFFQLIGHGVPRELQEAVLNGAKAFFKLPQEEKLKYEKSAVGRGNRGYEIMGKQVLQKGALPDLKEGYYVGHDFEPSLDPNHTYNWFNPPNVWPTSLPSLETTFRQPINEYYAHMFPLSTRILDIMAAGMPYGPAVFDEFKTDPVAVMRLLHYPPQPESSDALQFGVGAHTDFGSITLLLQDMAGGLEVLNHDTDEWVSVTPNADAYVVNLGDMMQRWTRGEYRSNLHRVRNMGGGDRYSVPFFFDGNLKTKLAPFDGGEPDGEVITVEEHMQERFRTTAGY</sequence>
<dbReference type="GO" id="GO:0016491">
    <property type="term" value="F:oxidoreductase activity"/>
    <property type="evidence" value="ECO:0007669"/>
    <property type="project" value="UniProtKB-KW"/>
</dbReference>
<keyword evidence="2" id="KW-0560">Oxidoreductase</keyword>
<dbReference type="EMBL" id="MU004196">
    <property type="protein sequence ID" value="KAF2491237.1"/>
    <property type="molecule type" value="Genomic_DNA"/>
</dbReference>
<gene>
    <name evidence="4" type="ORF">BU16DRAFT_494032</name>
</gene>
<name>A0A6A6QIE8_9PEZI</name>
<dbReference type="PRINTS" id="PR00682">
    <property type="entry name" value="IPNSYNTHASE"/>
</dbReference>
<organism evidence="4 5">
    <name type="scientific">Lophium mytilinum</name>
    <dbReference type="NCBI Taxonomy" id="390894"/>
    <lineage>
        <taxon>Eukaryota</taxon>
        <taxon>Fungi</taxon>
        <taxon>Dikarya</taxon>
        <taxon>Ascomycota</taxon>
        <taxon>Pezizomycotina</taxon>
        <taxon>Dothideomycetes</taxon>
        <taxon>Pleosporomycetidae</taxon>
        <taxon>Mytilinidiales</taxon>
        <taxon>Mytilinidiaceae</taxon>
        <taxon>Lophium</taxon>
    </lineage>
</organism>
<dbReference type="InterPro" id="IPR050231">
    <property type="entry name" value="Iron_ascorbate_oxido_reductase"/>
</dbReference>
<dbReference type="InterPro" id="IPR044861">
    <property type="entry name" value="IPNS-like_FE2OG_OXY"/>
</dbReference>
<dbReference type="Gene3D" id="2.60.120.330">
    <property type="entry name" value="B-lactam Antibiotic, Isopenicillin N Synthase, Chain"/>
    <property type="match status" value="1"/>
</dbReference>
<evidence type="ECO:0000259" key="3">
    <source>
        <dbReference type="PROSITE" id="PS51471"/>
    </source>
</evidence>
<dbReference type="Pfam" id="PF03171">
    <property type="entry name" value="2OG-FeII_Oxy"/>
    <property type="match status" value="1"/>
</dbReference>
<dbReference type="GO" id="GO:0046872">
    <property type="term" value="F:metal ion binding"/>
    <property type="evidence" value="ECO:0007669"/>
    <property type="project" value="UniProtKB-KW"/>
</dbReference>
<dbReference type="InterPro" id="IPR005123">
    <property type="entry name" value="Oxoglu/Fe-dep_dioxygenase_dom"/>
</dbReference>
<evidence type="ECO:0000313" key="4">
    <source>
        <dbReference type="EMBL" id="KAF2491237.1"/>
    </source>
</evidence>
<accession>A0A6A6QIE8</accession>
<dbReference type="PROSITE" id="PS51471">
    <property type="entry name" value="FE2OG_OXY"/>
    <property type="match status" value="1"/>
</dbReference>
<dbReference type="InterPro" id="IPR026992">
    <property type="entry name" value="DIOX_N"/>
</dbReference>
<dbReference type="SUPFAM" id="SSF51197">
    <property type="entry name" value="Clavaminate synthase-like"/>
    <property type="match status" value="1"/>
</dbReference>
<evidence type="ECO:0000256" key="2">
    <source>
        <dbReference type="RuleBase" id="RU003682"/>
    </source>
</evidence>
<keyword evidence="2" id="KW-0479">Metal-binding</keyword>
<keyword evidence="5" id="KW-1185">Reference proteome</keyword>
<protein>
    <submittedName>
        <fullName evidence="4">Citrinin biosynthesis oxygenase CtnA</fullName>
    </submittedName>
</protein>
<keyword evidence="2" id="KW-0408">Iron</keyword>
<dbReference type="GO" id="GO:0044283">
    <property type="term" value="P:small molecule biosynthetic process"/>
    <property type="evidence" value="ECO:0007669"/>
    <property type="project" value="UniProtKB-ARBA"/>
</dbReference>
<dbReference type="Pfam" id="PF14226">
    <property type="entry name" value="DIOX_N"/>
    <property type="match status" value="1"/>
</dbReference>
<dbReference type="AlphaFoldDB" id="A0A6A6QIE8"/>
<dbReference type="InterPro" id="IPR027443">
    <property type="entry name" value="IPNS-like_sf"/>
</dbReference>
<dbReference type="Proteomes" id="UP000799750">
    <property type="component" value="Unassembled WGS sequence"/>
</dbReference>
<dbReference type="PANTHER" id="PTHR47990">
    <property type="entry name" value="2-OXOGLUTARATE (2OG) AND FE(II)-DEPENDENT OXYGENASE SUPERFAMILY PROTEIN-RELATED"/>
    <property type="match status" value="1"/>
</dbReference>
<feature type="domain" description="Fe2OG dioxygenase" evidence="3">
    <location>
        <begin position="186"/>
        <end position="289"/>
    </location>
</feature>
<comment type="similarity">
    <text evidence="1 2">Belongs to the iron/ascorbate-dependent oxidoreductase family.</text>
</comment>
<proteinExistence type="inferred from homology"/>
<evidence type="ECO:0000256" key="1">
    <source>
        <dbReference type="ARBA" id="ARBA00008056"/>
    </source>
</evidence>
<dbReference type="OrthoDB" id="288590at2759"/>
<evidence type="ECO:0000313" key="5">
    <source>
        <dbReference type="Proteomes" id="UP000799750"/>
    </source>
</evidence>
<reference evidence="4" key="1">
    <citation type="journal article" date="2020" name="Stud. Mycol.">
        <title>101 Dothideomycetes genomes: a test case for predicting lifestyles and emergence of pathogens.</title>
        <authorList>
            <person name="Haridas S."/>
            <person name="Albert R."/>
            <person name="Binder M."/>
            <person name="Bloem J."/>
            <person name="Labutti K."/>
            <person name="Salamov A."/>
            <person name="Andreopoulos B."/>
            <person name="Baker S."/>
            <person name="Barry K."/>
            <person name="Bills G."/>
            <person name="Bluhm B."/>
            <person name="Cannon C."/>
            <person name="Castanera R."/>
            <person name="Culley D."/>
            <person name="Daum C."/>
            <person name="Ezra D."/>
            <person name="Gonzalez J."/>
            <person name="Henrissat B."/>
            <person name="Kuo A."/>
            <person name="Liang C."/>
            <person name="Lipzen A."/>
            <person name="Lutzoni F."/>
            <person name="Magnuson J."/>
            <person name="Mondo S."/>
            <person name="Nolan M."/>
            <person name="Ohm R."/>
            <person name="Pangilinan J."/>
            <person name="Park H.-J."/>
            <person name="Ramirez L."/>
            <person name="Alfaro M."/>
            <person name="Sun H."/>
            <person name="Tritt A."/>
            <person name="Yoshinaga Y."/>
            <person name="Zwiers L.-H."/>
            <person name="Turgeon B."/>
            <person name="Goodwin S."/>
            <person name="Spatafora J."/>
            <person name="Crous P."/>
            <person name="Grigoriev I."/>
        </authorList>
    </citation>
    <scope>NUCLEOTIDE SEQUENCE</scope>
    <source>
        <strain evidence="4">CBS 269.34</strain>
    </source>
</reference>